<keyword evidence="1 3" id="KW-0547">Nucleotide-binding</keyword>
<dbReference type="FunFam" id="1.10.510.10:FF:000571">
    <property type="entry name" value="Maternal embryonic leucine zipper kinase"/>
    <property type="match status" value="1"/>
</dbReference>
<evidence type="ECO:0000256" key="1">
    <source>
        <dbReference type="ARBA" id="ARBA00022741"/>
    </source>
</evidence>
<dbReference type="GO" id="GO:0004672">
    <property type="term" value="F:protein kinase activity"/>
    <property type="evidence" value="ECO:0007669"/>
    <property type="project" value="InterPro"/>
</dbReference>
<evidence type="ECO:0000313" key="5">
    <source>
        <dbReference type="EMBL" id="CCI49366.1"/>
    </source>
</evidence>
<accession>A0A024GS34</accession>
<dbReference type="Pfam" id="PF00069">
    <property type="entry name" value="Pkinase"/>
    <property type="match status" value="1"/>
</dbReference>
<dbReference type="InParanoid" id="A0A024GS34"/>
<gene>
    <name evidence="5" type="ORF">BN9_106800</name>
</gene>
<evidence type="ECO:0000313" key="6">
    <source>
        <dbReference type="Proteomes" id="UP000053237"/>
    </source>
</evidence>
<protein>
    <recommendedName>
        <fullName evidence="4">Protein kinase domain-containing protein</fullName>
    </recommendedName>
</protein>
<dbReference type="PANTHER" id="PTHR24347">
    <property type="entry name" value="SERINE/THREONINE-PROTEIN KINASE"/>
    <property type="match status" value="1"/>
</dbReference>
<proteinExistence type="predicted"/>
<keyword evidence="2 3" id="KW-0067">ATP-binding</keyword>
<dbReference type="GO" id="GO:0005524">
    <property type="term" value="F:ATP binding"/>
    <property type="evidence" value="ECO:0007669"/>
    <property type="project" value="UniProtKB-UniRule"/>
</dbReference>
<dbReference type="PROSITE" id="PS00108">
    <property type="entry name" value="PROTEIN_KINASE_ST"/>
    <property type="match status" value="1"/>
</dbReference>
<sequence>MRERTQSYLHPLHFLKHVRNEYERFSCVSSANFDDVLASESTYSNFQSVTSIQHKITERGGGRELWIQAPVLLDEMEIQMQSFGWSKRWKRRCIQLNGRRLCCFNIESSKKRKKDNESKKSRMERTYRNSLCGLFSDTLDEVESSECSGSQEIQNEDQSDNKITTIPHKVAELKPGASLQYIDTHTFAIVPCPTEKPWILRIRDPVIRKKWHQACTDCIDIINWIQHYEIGQVLGVGGHGIVKVVTDTRSNQQFAMKTVDVSKLKNRNTIVKEVEILRDITRHINHPNLVRIEKVYEENEKINIIMQYCGGGELYDAIVKRGRYNESDAIQIMQQLLSALQALHRHNILHLDIKPENILLESPVDCDNDGDKVPRLVLTDFGLAQTICGSDDDTETDGLRSGISGTVGYIAPEVITSRLYTPAADVFSAGVILFILLVGYPPFYGESDIETMLMTARGEYCLREEDWKQVSEEARDLVTRMLTIRMQDRISLDEVLQHPWIQNKQDIGQEGLHMAIGRIEKFNFNRRSKRFSSFITKQVLPPDAEVVTAPNLPLSVNLEMIQSMFDQLAPDGKLKLKHARRLVQGFGFCPFVSEKLVIGFLDQDQDGFITAIDYWKSIQAIYYNHASFSVIMFEAFLTIRSHVYQHQKRGTSHYQLANLSRDKKYRNKLTQADFMLAFSILQCSEAHAFDFFRHCYVYLSELKNKETNKVSDTRPIDSFGSRTASMSSDASFASHSSLISMMKGSIADENVGFVLNREMFAEIFSKFPFLRSLFLVQNSRSKSKVQNFATHTMLTRYEYGYQ</sequence>
<dbReference type="STRING" id="65357.A0A024GS34"/>
<dbReference type="Gene3D" id="1.10.510.10">
    <property type="entry name" value="Transferase(Phosphotransferase) domain 1"/>
    <property type="match status" value="1"/>
</dbReference>
<dbReference type="InterPro" id="IPR018247">
    <property type="entry name" value="EF_Hand_1_Ca_BS"/>
</dbReference>
<name>A0A024GS34_9STRA</name>
<reference evidence="5 6" key="1">
    <citation type="submission" date="2012-05" db="EMBL/GenBank/DDBJ databases">
        <title>Recombination and specialization in a pathogen metapopulation.</title>
        <authorList>
            <person name="Gardiner A."/>
            <person name="Kemen E."/>
            <person name="Schultz-Larsen T."/>
            <person name="MacLean D."/>
            <person name="Van Oosterhout C."/>
            <person name="Jones J.D.G."/>
        </authorList>
    </citation>
    <scope>NUCLEOTIDE SEQUENCE [LARGE SCALE GENOMIC DNA]</scope>
    <source>
        <strain evidence="5 6">Ac Nc2</strain>
    </source>
</reference>
<organism evidence="5 6">
    <name type="scientific">Albugo candida</name>
    <dbReference type="NCBI Taxonomy" id="65357"/>
    <lineage>
        <taxon>Eukaryota</taxon>
        <taxon>Sar</taxon>
        <taxon>Stramenopiles</taxon>
        <taxon>Oomycota</taxon>
        <taxon>Peronosporomycetes</taxon>
        <taxon>Albuginales</taxon>
        <taxon>Albuginaceae</taxon>
        <taxon>Albugo</taxon>
    </lineage>
</organism>
<dbReference type="InterPro" id="IPR017441">
    <property type="entry name" value="Protein_kinase_ATP_BS"/>
</dbReference>
<dbReference type="SUPFAM" id="SSF56112">
    <property type="entry name" value="Protein kinase-like (PK-like)"/>
    <property type="match status" value="1"/>
</dbReference>
<dbReference type="OrthoDB" id="40902at2759"/>
<evidence type="ECO:0000256" key="3">
    <source>
        <dbReference type="PROSITE-ProRule" id="PRU10141"/>
    </source>
</evidence>
<evidence type="ECO:0000259" key="4">
    <source>
        <dbReference type="PROSITE" id="PS50011"/>
    </source>
</evidence>
<dbReference type="AlphaFoldDB" id="A0A024GS34"/>
<dbReference type="PROSITE" id="PS00018">
    <property type="entry name" value="EF_HAND_1"/>
    <property type="match status" value="1"/>
</dbReference>
<dbReference type="SMART" id="SM00220">
    <property type="entry name" value="S_TKc"/>
    <property type="match status" value="1"/>
</dbReference>
<feature type="domain" description="Protein kinase" evidence="4">
    <location>
        <begin position="228"/>
        <end position="501"/>
    </location>
</feature>
<dbReference type="InterPro" id="IPR011009">
    <property type="entry name" value="Kinase-like_dom_sf"/>
</dbReference>
<evidence type="ECO:0000256" key="2">
    <source>
        <dbReference type="ARBA" id="ARBA00022840"/>
    </source>
</evidence>
<dbReference type="Proteomes" id="UP000053237">
    <property type="component" value="Unassembled WGS sequence"/>
</dbReference>
<dbReference type="PROSITE" id="PS00107">
    <property type="entry name" value="PROTEIN_KINASE_ATP"/>
    <property type="match status" value="1"/>
</dbReference>
<dbReference type="EMBL" id="CAIX01000293">
    <property type="protein sequence ID" value="CCI49366.1"/>
    <property type="molecule type" value="Genomic_DNA"/>
</dbReference>
<dbReference type="InterPro" id="IPR008271">
    <property type="entry name" value="Ser/Thr_kinase_AS"/>
</dbReference>
<keyword evidence="6" id="KW-1185">Reference proteome</keyword>
<feature type="binding site" evidence="3">
    <location>
        <position position="257"/>
    </location>
    <ligand>
        <name>ATP</name>
        <dbReference type="ChEBI" id="CHEBI:30616"/>
    </ligand>
</feature>
<dbReference type="CDD" id="cd05117">
    <property type="entry name" value="STKc_CAMK"/>
    <property type="match status" value="1"/>
</dbReference>
<dbReference type="PROSITE" id="PS50011">
    <property type="entry name" value="PROTEIN_KINASE_DOM"/>
    <property type="match status" value="1"/>
</dbReference>
<comment type="caution">
    <text evidence="5">The sequence shown here is derived from an EMBL/GenBank/DDBJ whole genome shotgun (WGS) entry which is preliminary data.</text>
</comment>
<dbReference type="InterPro" id="IPR000719">
    <property type="entry name" value="Prot_kinase_dom"/>
</dbReference>